<dbReference type="Proteomes" id="UP000821853">
    <property type="component" value="Chromosome 8"/>
</dbReference>
<protein>
    <submittedName>
        <fullName evidence="1">Uncharacterized protein</fullName>
    </submittedName>
</protein>
<dbReference type="OrthoDB" id="342730at2759"/>
<dbReference type="VEuPathDB" id="VectorBase:HLOH_056664"/>
<name>A0A9J6GZS8_HAELO</name>
<evidence type="ECO:0000313" key="2">
    <source>
        <dbReference type="Proteomes" id="UP000821853"/>
    </source>
</evidence>
<sequence length="83" mass="8978">MGAYQRQIGGEGVTNFPVAVCLGGAGEALVADNHRNFKATVFTEDRELLKAYESNTKYRHCFDVAWIDGGSGVLGSRVCAIHM</sequence>
<organism evidence="1 2">
    <name type="scientific">Haemaphysalis longicornis</name>
    <name type="common">Bush tick</name>
    <dbReference type="NCBI Taxonomy" id="44386"/>
    <lineage>
        <taxon>Eukaryota</taxon>
        <taxon>Metazoa</taxon>
        <taxon>Ecdysozoa</taxon>
        <taxon>Arthropoda</taxon>
        <taxon>Chelicerata</taxon>
        <taxon>Arachnida</taxon>
        <taxon>Acari</taxon>
        <taxon>Parasitiformes</taxon>
        <taxon>Ixodida</taxon>
        <taxon>Ixodoidea</taxon>
        <taxon>Ixodidae</taxon>
        <taxon>Haemaphysalinae</taxon>
        <taxon>Haemaphysalis</taxon>
    </lineage>
</organism>
<comment type="caution">
    <text evidence="1">The sequence shown here is derived from an EMBL/GenBank/DDBJ whole genome shotgun (WGS) entry which is preliminary data.</text>
</comment>
<dbReference type="Gene3D" id="2.120.10.30">
    <property type="entry name" value="TolB, C-terminal domain"/>
    <property type="match status" value="1"/>
</dbReference>
<dbReference type="EMBL" id="JABSTR010000010">
    <property type="protein sequence ID" value="KAH9380555.1"/>
    <property type="molecule type" value="Genomic_DNA"/>
</dbReference>
<keyword evidence="2" id="KW-1185">Reference proteome</keyword>
<dbReference type="InterPro" id="IPR011042">
    <property type="entry name" value="6-blade_b-propeller_TolB-like"/>
</dbReference>
<accession>A0A9J6GZS8</accession>
<evidence type="ECO:0000313" key="1">
    <source>
        <dbReference type="EMBL" id="KAH9380555.1"/>
    </source>
</evidence>
<reference evidence="1 2" key="1">
    <citation type="journal article" date="2020" name="Cell">
        <title>Large-Scale Comparative Analyses of Tick Genomes Elucidate Their Genetic Diversity and Vector Capacities.</title>
        <authorList>
            <consortium name="Tick Genome and Microbiome Consortium (TIGMIC)"/>
            <person name="Jia N."/>
            <person name="Wang J."/>
            <person name="Shi W."/>
            <person name="Du L."/>
            <person name="Sun Y."/>
            <person name="Zhan W."/>
            <person name="Jiang J.F."/>
            <person name="Wang Q."/>
            <person name="Zhang B."/>
            <person name="Ji P."/>
            <person name="Bell-Sakyi L."/>
            <person name="Cui X.M."/>
            <person name="Yuan T.T."/>
            <person name="Jiang B.G."/>
            <person name="Yang W.F."/>
            <person name="Lam T.T."/>
            <person name="Chang Q.C."/>
            <person name="Ding S.J."/>
            <person name="Wang X.J."/>
            <person name="Zhu J.G."/>
            <person name="Ruan X.D."/>
            <person name="Zhao L."/>
            <person name="Wei J.T."/>
            <person name="Ye R.Z."/>
            <person name="Que T.C."/>
            <person name="Du C.H."/>
            <person name="Zhou Y.H."/>
            <person name="Cheng J.X."/>
            <person name="Dai P.F."/>
            <person name="Guo W.B."/>
            <person name="Han X.H."/>
            <person name="Huang E.J."/>
            <person name="Li L.F."/>
            <person name="Wei W."/>
            <person name="Gao Y.C."/>
            <person name="Liu J.Z."/>
            <person name="Shao H.Z."/>
            <person name="Wang X."/>
            <person name="Wang C.C."/>
            <person name="Yang T.C."/>
            <person name="Huo Q.B."/>
            <person name="Li W."/>
            <person name="Chen H.Y."/>
            <person name="Chen S.E."/>
            <person name="Zhou L.G."/>
            <person name="Ni X.B."/>
            <person name="Tian J.H."/>
            <person name="Sheng Y."/>
            <person name="Liu T."/>
            <person name="Pan Y.S."/>
            <person name="Xia L.Y."/>
            <person name="Li J."/>
            <person name="Zhao F."/>
            <person name="Cao W.C."/>
        </authorList>
    </citation>
    <scope>NUCLEOTIDE SEQUENCE [LARGE SCALE GENOMIC DNA]</scope>
    <source>
        <strain evidence="1">HaeL-2018</strain>
    </source>
</reference>
<proteinExistence type="predicted"/>
<dbReference type="AlphaFoldDB" id="A0A9J6GZS8"/>
<gene>
    <name evidence="1" type="ORF">HPB48_017335</name>
</gene>